<name>A0A9P6CQ96_9AGAR</name>
<proteinExistence type="predicted"/>
<sequence>MHESLVELLPAESKYRELVLNLQNYEQTLASSSTFEDRGLRVVLGDNTINPEEVPITTKAVSDMADKVSAHLATYKLLDLELLRCGKKPSFPVIPRPKSLTVQMLGVPKAPTLWTKLVNWKEIMLSFNSDVESMSTEVQGKVWHSDSHIRKSLYHLQGLADSALTVRFSKAMHNFRIAAFHYSLMKETASSSSTSLPGLPHRPGSTTLTISDLTTNNTVWEKYDSNTVEKMKSFLRNNKRSELMLPLHGSLLLSPLLLLLNINLSKAHFQRPLVYK</sequence>
<dbReference type="EMBL" id="MU155360">
    <property type="protein sequence ID" value="KAF9474832.1"/>
    <property type="molecule type" value="Genomic_DNA"/>
</dbReference>
<protein>
    <submittedName>
        <fullName evidence="1">Uncharacterized protein</fullName>
    </submittedName>
</protein>
<dbReference type="AlphaFoldDB" id="A0A9P6CQ96"/>
<accession>A0A9P6CQ96</accession>
<comment type="caution">
    <text evidence="1">The sequence shown here is derived from an EMBL/GenBank/DDBJ whole genome shotgun (WGS) entry which is preliminary data.</text>
</comment>
<evidence type="ECO:0000313" key="2">
    <source>
        <dbReference type="Proteomes" id="UP000807469"/>
    </source>
</evidence>
<feature type="non-terminal residue" evidence="1">
    <location>
        <position position="276"/>
    </location>
</feature>
<dbReference type="Proteomes" id="UP000807469">
    <property type="component" value="Unassembled WGS sequence"/>
</dbReference>
<organism evidence="1 2">
    <name type="scientific">Pholiota conissans</name>
    <dbReference type="NCBI Taxonomy" id="109636"/>
    <lineage>
        <taxon>Eukaryota</taxon>
        <taxon>Fungi</taxon>
        <taxon>Dikarya</taxon>
        <taxon>Basidiomycota</taxon>
        <taxon>Agaricomycotina</taxon>
        <taxon>Agaricomycetes</taxon>
        <taxon>Agaricomycetidae</taxon>
        <taxon>Agaricales</taxon>
        <taxon>Agaricineae</taxon>
        <taxon>Strophariaceae</taxon>
        <taxon>Pholiota</taxon>
    </lineage>
</organism>
<gene>
    <name evidence="1" type="ORF">BDN70DRAFT_898673</name>
</gene>
<evidence type="ECO:0000313" key="1">
    <source>
        <dbReference type="EMBL" id="KAF9474832.1"/>
    </source>
</evidence>
<keyword evidence="2" id="KW-1185">Reference proteome</keyword>
<reference evidence="1" key="1">
    <citation type="submission" date="2020-11" db="EMBL/GenBank/DDBJ databases">
        <authorList>
            <consortium name="DOE Joint Genome Institute"/>
            <person name="Ahrendt S."/>
            <person name="Riley R."/>
            <person name="Andreopoulos W."/>
            <person name="Labutti K."/>
            <person name="Pangilinan J."/>
            <person name="Ruiz-Duenas F.J."/>
            <person name="Barrasa J.M."/>
            <person name="Sanchez-Garcia M."/>
            <person name="Camarero S."/>
            <person name="Miyauchi S."/>
            <person name="Serrano A."/>
            <person name="Linde D."/>
            <person name="Babiker R."/>
            <person name="Drula E."/>
            <person name="Ayuso-Fernandez I."/>
            <person name="Pacheco R."/>
            <person name="Padilla G."/>
            <person name="Ferreira P."/>
            <person name="Barriuso J."/>
            <person name="Kellner H."/>
            <person name="Castanera R."/>
            <person name="Alfaro M."/>
            <person name="Ramirez L."/>
            <person name="Pisabarro A.G."/>
            <person name="Kuo A."/>
            <person name="Tritt A."/>
            <person name="Lipzen A."/>
            <person name="He G."/>
            <person name="Yan M."/>
            <person name="Ng V."/>
            <person name="Cullen D."/>
            <person name="Martin F."/>
            <person name="Rosso M.-N."/>
            <person name="Henrissat B."/>
            <person name="Hibbett D."/>
            <person name="Martinez A.T."/>
            <person name="Grigoriev I.V."/>
        </authorList>
    </citation>
    <scope>NUCLEOTIDE SEQUENCE</scope>
    <source>
        <strain evidence="1">CIRM-BRFM 674</strain>
    </source>
</reference>